<organism evidence="10 11">
    <name type="scientific">Oceanimonas doudoroffii</name>
    <dbReference type="NCBI Taxonomy" id="84158"/>
    <lineage>
        <taxon>Bacteria</taxon>
        <taxon>Pseudomonadati</taxon>
        <taxon>Pseudomonadota</taxon>
        <taxon>Gammaproteobacteria</taxon>
        <taxon>Aeromonadales</taxon>
        <taxon>Aeromonadaceae</taxon>
        <taxon>Oceanimonas</taxon>
    </lineage>
</organism>
<comment type="subunit">
    <text evidence="5">Heterooligomer composed of large and small subunits.</text>
</comment>
<dbReference type="GO" id="GO:0009318">
    <property type="term" value="C:exodeoxyribonuclease VII complex"/>
    <property type="evidence" value="ECO:0007669"/>
    <property type="project" value="UniProtKB-UniRule"/>
</dbReference>
<dbReference type="NCBIfam" id="TIGR00237">
    <property type="entry name" value="xseA"/>
    <property type="match status" value="1"/>
</dbReference>
<dbReference type="Pfam" id="PF02601">
    <property type="entry name" value="Exonuc_VII_L"/>
    <property type="match status" value="1"/>
</dbReference>
<dbReference type="InterPro" id="IPR003753">
    <property type="entry name" value="Exonuc_VII_L"/>
</dbReference>
<evidence type="ECO:0000256" key="3">
    <source>
        <dbReference type="ARBA" id="ARBA00022801"/>
    </source>
</evidence>
<feature type="domain" description="OB-fold nucleic acid binding" evidence="9">
    <location>
        <begin position="10"/>
        <end position="102"/>
    </location>
</feature>
<dbReference type="PANTHER" id="PTHR30008:SF0">
    <property type="entry name" value="EXODEOXYRIBONUCLEASE 7 LARGE SUBUNIT"/>
    <property type="match status" value="1"/>
</dbReference>
<feature type="coiled-coil region" evidence="7">
    <location>
        <begin position="309"/>
        <end position="347"/>
    </location>
</feature>
<dbReference type="CDD" id="cd04489">
    <property type="entry name" value="ExoVII_LU_OBF"/>
    <property type="match status" value="1"/>
</dbReference>
<reference evidence="10 11" key="1">
    <citation type="submission" date="2017-08" db="EMBL/GenBank/DDBJ databases">
        <title>A Genome Sequence of Oceanimonas doudoroffii ATCC 27123T.</title>
        <authorList>
            <person name="Brennan M.A."/>
            <person name="Maclea K.S."/>
            <person name="Mcclelland W.D."/>
            <person name="Trachtenberg A.M."/>
        </authorList>
    </citation>
    <scope>NUCLEOTIDE SEQUENCE [LARGE SCALE GENOMIC DNA]</scope>
    <source>
        <strain evidence="10 11">ATCC 27123</strain>
    </source>
</reference>
<keyword evidence="7" id="KW-0175">Coiled coil</keyword>
<evidence type="ECO:0000256" key="7">
    <source>
        <dbReference type="SAM" id="Coils"/>
    </source>
</evidence>
<dbReference type="InterPro" id="IPR020579">
    <property type="entry name" value="Exonuc_VII_lsu_C"/>
</dbReference>
<evidence type="ECO:0000256" key="2">
    <source>
        <dbReference type="ARBA" id="ARBA00022722"/>
    </source>
</evidence>
<name>A0A233RH62_9GAMM</name>
<keyword evidence="1 5" id="KW-0963">Cytoplasm</keyword>
<dbReference type="PANTHER" id="PTHR30008">
    <property type="entry name" value="EXODEOXYRIBONUCLEASE 7 LARGE SUBUNIT"/>
    <property type="match status" value="1"/>
</dbReference>
<comment type="subcellular location">
    <subcellularLocation>
        <location evidence="5 6">Cytoplasm</location>
    </subcellularLocation>
</comment>
<comment type="function">
    <text evidence="5">Bidirectionally degrades single-stranded DNA into large acid-insoluble oligonucleotides, which are then degraded further into small acid-soluble oligonucleotides.</text>
</comment>
<dbReference type="EC" id="3.1.11.6" evidence="5"/>
<dbReference type="InterPro" id="IPR025824">
    <property type="entry name" value="OB-fold_nuc-bd_dom"/>
</dbReference>
<evidence type="ECO:0000256" key="4">
    <source>
        <dbReference type="ARBA" id="ARBA00022839"/>
    </source>
</evidence>
<evidence type="ECO:0000313" key="11">
    <source>
        <dbReference type="Proteomes" id="UP000242757"/>
    </source>
</evidence>
<evidence type="ECO:0000256" key="1">
    <source>
        <dbReference type="ARBA" id="ARBA00022490"/>
    </source>
</evidence>
<evidence type="ECO:0000259" key="8">
    <source>
        <dbReference type="Pfam" id="PF02601"/>
    </source>
</evidence>
<dbReference type="RefSeq" id="WP_094199513.1">
    <property type="nucleotide sequence ID" value="NZ_NBIM01000001.1"/>
</dbReference>
<proteinExistence type="inferred from homology"/>
<dbReference type="GO" id="GO:0006308">
    <property type="term" value="P:DNA catabolic process"/>
    <property type="evidence" value="ECO:0007669"/>
    <property type="project" value="UniProtKB-UniRule"/>
</dbReference>
<keyword evidence="11" id="KW-1185">Reference proteome</keyword>
<accession>A0A233RH62</accession>
<dbReference type="HAMAP" id="MF_00378">
    <property type="entry name" value="Exonuc_7_L"/>
    <property type="match status" value="1"/>
</dbReference>
<evidence type="ECO:0000313" key="10">
    <source>
        <dbReference type="EMBL" id="OXY82735.1"/>
    </source>
</evidence>
<dbReference type="Proteomes" id="UP000242757">
    <property type="component" value="Unassembled WGS sequence"/>
</dbReference>
<protein>
    <recommendedName>
        <fullName evidence="5">Exodeoxyribonuclease 7 large subunit</fullName>
        <ecNumber evidence="5">3.1.11.6</ecNumber>
    </recommendedName>
    <alternativeName>
        <fullName evidence="5">Exodeoxyribonuclease VII large subunit</fullName>
        <shortName evidence="5">Exonuclease VII large subunit</shortName>
    </alternativeName>
</protein>
<dbReference type="EMBL" id="NBIM01000001">
    <property type="protein sequence ID" value="OXY82735.1"/>
    <property type="molecule type" value="Genomic_DNA"/>
</dbReference>
<feature type="domain" description="Exonuclease VII large subunit C-terminal" evidence="8">
    <location>
        <begin position="126"/>
        <end position="438"/>
    </location>
</feature>
<gene>
    <name evidence="5" type="primary">xseA</name>
    <name evidence="10" type="ORF">B6S08_04260</name>
</gene>
<dbReference type="AlphaFoldDB" id="A0A233RH62"/>
<dbReference type="OrthoDB" id="9802795at2"/>
<dbReference type="GO" id="GO:0003676">
    <property type="term" value="F:nucleic acid binding"/>
    <property type="evidence" value="ECO:0007669"/>
    <property type="project" value="InterPro"/>
</dbReference>
<keyword evidence="2 5" id="KW-0540">Nuclease</keyword>
<comment type="catalytic activity">
    <reaction evidence="5 6">
        <text>Exonucleolytic cleavage in either 5'- to 3'- or 3'- to 5'-direction to yield nucleoside 5'-phosphates.</text>
        <dbReference type="EC" id="3.1.11.6"/>
    </reaction>
</comment>
<keyword evidence="4 5" id="KW-0269">Exonuclease</keyword>
<sequence>MQQEKLTNIYTVSRLNRHARLLLEGDMGAVWLTGEISNLVMPASGHWYFSLKDNQSQLRCAMFRGNNRSVGFRPKNGDQVLIFGKVTLYEPRGDFQLVAQTLAPAGEGLLKQQFEALKQALAAEGLFAAERKRPLPAHPTRIGIISSPTGAAVHDILTVLARRAPQLEVILYPSQVQGEGAVPQLIHALNEANRRNETDLLLLARGGGSLEDLWCFNDERLVRAIAASRLPVVSAVGHEVDVSLSDLVADLRAPTPSAAAELISQDCGVQRRQWQQGGQRLEQAMLRWLADRHNRLQQWQHRLERQHPRQRLQQQSQQLDQLQLRLERAMSRRLEQAQQRSEQATLRLIHQHPGQRLVYSAERLNTLAQRLHGALSAKLNRLEHKLALAGSRLHAMSPLATLSRGYSITLHNNGVITNAGQLKENDVITTRLAQGEVVSRVEGVTAESD</sequence>
<evidence type="ECO:0000259" key="9">
    <source>
        <dbReference type="Pfam" id="PF13742"/>
    </source>
</evidence>
<keyword evidence="3 5" id="KW-0378">Hydrolase</keyword>
<evidence type="ECO:0000256" key="6">
    <source>
        <dbReference type="RuleBase" id="RU004355"/>
    </source>
</evidence>
<dbReference type="GO" id="GO:0005737">
    <property type="term" value="C:cytoplasm"/>
    <property type="evidence" value="ECO:0007669"/>
    <property type="project" value="UniProtKB-SubCell"/>
</dbReference>
<dbReference type="GO" id="GO:0008855">
    <property type="term" value="F:exodeoxyribonuclease VII activity"/>
    <property type="evidence" value="ECO:0007669"/>
    <property type="project" value="UniProtKB-UniRule"/>
</dbReference>
<comment type="similarity">
    <text evidence="5 6">Belongs to the XseA family.</text>
</comment>
<dbReference type="Pfam" id="PF13742">
    <property type="entry name" value="tRNA_anti_2"/>
    <property type="match status" value="1"/>
</dbReference>
<evidence type="ECO:0000256" key="5">
    <source>
        <dbReference type="HAMAP-Rule" id="MF_00378"/>
    </source>
</evidence>
<comment type="caution">
    <text evidence="10">The sequence shown here is derived from an EMBL/GenBank/DDBJ whole genome shotgun (WGS) entry which is preliminary data.</text>
</comment>